<sequence>HSYANVTSCEGITDKVQPKSLFDELSPDMEFDDLNIYSLPLVTDRTNIVRTNFENSKVNSADTFNLPLKTNGTSRTNNYCEFYKQNNLHHDNIENFRPKTNLNTINFKEVKVKNVRSDKPFRPK</sequence>
<feature type="non-terminal residue" evidence="1">
    <location>
        <position position="124"/>
    </location>
</feature>
<name>A0A1B6MMF5_9HEMI</name>
<dbReference type="AlphaFoldDB" id="A0A1B6MMF5"/>
<organism evidence="1">
    <name type="scientific">Graphocephala atropunctata</name>
    <dbReference type="NCBI Taxonomy" id="36148"/>
    <lineage>
        <taxon>Eukaryota</taxon>
        <taxon>Metazoa</taxon>
        <taxon>Ecdysozoa</taxon>
        <taxon>Arthropoda</taxon>
        <taxon>Hexapoda</taxon>
        <taxon>Insecta</taxon>
        <taxon>Pterygota</taxon>
        <taxon>Neoptera</taxon>
        <taxon>Paraneoptera</taxon>
        <taxon>Hemiptera</taxon>
        <taxon>Auchenorrhyncha</taxon>
        <taxon>Membracoidea</taxon>
        <taxon>Cicadellidae</taxon>
        <taxon>Cicadellinae</taxon>
        <taxon>Cicadellini</taxon>
        <taxon>Graphocephala</taxon>
    </lineage>
</organism>
<feature type="non-terminal residue" evidence="1">
    <location>
        <position position="1"/>
    </location>
</feature>
<evidence type="ECO:0000313" key="1">
    <source>
        <dbReference type="EMBL" id="JAT37124.1"/>
    </source>
</evidence>
<dbReference type="EMBL" id="GEBQ01002853">
    <property type="protein sequence ID" value="JAT37124.1"/>
    <property type="molecule type" value="Transcribed_RNA"/>
</dbReference>
<protein>
    <submittedName>
        <fullName evidence="1">Uncharacterized protein</fullName>
    </submittedName>
</protein>
<proteinExistence type="predicted"/>
<accession>A0A1B6MMF5</accession>
<gene>
    <name evidence="1" type="ORF">g.51252</name>
</gene>
<reference evidence="1" key="1">
    <citation type="submission" date="2015-11" db="EMBL/GenBank/DDBJ databases">
        <title>De novo transcriptome assembly of four potential Pierce s Disease insect vectors from Arizona vineyards.</title>
        <authorList>
            <person name="Tassone E.E."/>
        </authorList>
    </citation>
    <scope>NUCLEOTIDE SEQUENCE</scope>
</reference>